<proteinExistence type="predicted"/>
<evidence type="ECO:0000313" key="1">
    <source>
        <dbReference type="EMBL" id="UYQ71174.1"/>
    </source>
</evidence>
<protein>
    <submittedName>
        <fullName evidence="1">Uncharacterized protein</fullName>
    </submittedName>
</protein>
<evidence type="ECO:0000313" key="2">
    <source>
        <dbReference type="Proteomes" id="UP001163882"/>
    </source>
</evidence>
<accession>A0ABY6ILG0</accession>
<sequence length="62" mass="6510">MTVALEELAVIVAGAAAFATVSNRTNTAMAERPIADFVGHANPARSVFEPLEITLGQDGKRL</sequence>
<organism evidence="1 2">
    <name type="scientific">Pelagibacterium flavum</name>
    <dbReference type="NCBI Taxonomy" id="2984530"/>
    <lineage>
        <taxon>Bacteria</taxon>
        <taxon>Pseudomonadati</taxon>
        <taxon>Pseudomonadota</taxon>
        <taxon>Alphaproteobacteria</taxon>
        <taxon>Hyphomicrobiales</taxon>
        <taxon>Devosiaceae</taxon>
        <taxon>Pelagibacterium</taxon>
    </lineage>
</organism>
<keyword evidence="2" id="KW-1185">Reference proteome</keyword>
<reference evidence="1" key="1">
    <citation type="submission" date="2022-10" db="EMBL/GenBank/DDBJ databases">
        <title>YIM 151497 complete genome.</title>
        <authorList>
            <person name="Chen X."/>
        </authorList>
    </citation>
    <scope>NUCLEOTIDE SEQUENCE</scope>
    <source>
        <strain evidence="1">YIM 151497</strain>
    </source>
</reference>
<name>A0ABY6ILG0_9HYPH</name>
<dbReference type="EMBL" id="CP107716">
    <property type="protein sequence ID" value="UYQ71174.1"/>
    <property type="molecule type" value="Genomic_DNA"/>
</dbReference>
<dbReference type="RefSeq" id="WP_264224834.1">
    <property type="nucleotide sequence ID" value="NZ_CP107716.1"/>
</dbReference>
<dbReference type="Proteomes" id="UP001163882">
    <property type="component" value="Chromosome"/>
</dbReference>
<gene>
    <name evidence="1" type="ORF">OF122_14105</name>
</gene>